<protein>
    <recommendedName>
        <fullName evidence="5">5'-deoxynucleotidase</fullName>
        <ecNumber evidence="5">3.1.3.89</ecNumber>
    </recommendedName>
</protein>
<comment type="catalytic activity">
    <reaction evidence="1">
        <text>a 2'-deoxyribonucleoside 5'-phosphate + H2O = a 2'-deoxyribonucleoside + phosphate</text>
        <dbReference type="Rhea" id="RHEA:36167"/>
        <dbReference type="ChEBI" id="CHEBI:15377"/>
        <dbReference type="ChEBI" id="CHEBI:18274"/>
        <dbReference type="ChEBI" id="CHEBI:43474"/>
        <dbReference type="ChEBI" id="CHEBI:65317"/>
        <dbReference type="EC" id="3.1.3.89"/>
    </reaction>
</comment>
<dbReference type="Proteomes" id="UP000287101">
    <property type="component" value="Unassembled WGS sequence"/>
</dbReference>
<dbReference type="EC" id="3.1.3.89" evidence="5"/>
<dbReference type="Gene3D" id="1.10.3210.10">
    <property type="entry name" value="Hypothetical protein af1432"/>
    <property type="match status" value="1"/>
</dbReference>
<evidence type="ECO:0000313" key="9">
    <source>
        <dbReference type="EMBL" id="RSU03339.1"/>
    </source>
</evidence>
<evidence type="ECO:0000259" key="8">
    <source>
        <dbReference type="SMART" id="SM00471"/>
    </source>
</evidence>
<feature type="domain" description="HD/PDEase" evidence="8">
    <location>
        <begin position="29"/>
        <end position="144"/>
    </location>
</feature>
<comment type="cofactor">
    <cofactor evidence="2">
        <name>Mn(2+)</name>
        <dbReference type="ChEBI" id="CHEBI:29035"/>
    </cofactor>
</comment>
<dbReference type="RefSeq" id="WP_126831548.1">
    <property type="nucleotide sequence ID" value="NZ_CBCRYB010000001.1"/>
</dbReference>
<dbReference type="InterPro" id="IPR003607">
    <property type="entry name" value="HD/PDEase_dom"/>
</dbReference>
<name>A0A430A8D3_9ENTE</name>
<evidence type="ECO:0000256" key="4">
    <source>
        <dbReference type="ARBA" id="ARBA00011738"/>
    </source>
</evidence>
<dbReference type="InterPro" id="IPR039356">
    <property type="entry name" value="YfbR/HDDC2"/>
</dbReference>
<proteinExistence type="predicted"/>
<evidence type="ECO:0000256" key="2">
    <source>
        <dbReference type="ARBA" id="ARBA00001936"/>
    </source>
</evidence>
<dbReference type="PANTHER" id="PTHR11845">
    <property type="entry name" value="5'-DEOXYNUCLEOTIDASE HDDC2"/>
    <property type="match status" value="1"/>
</dbReference>
<comment type="subunit">
    <text evidence="4">Homodimer.</text>
</comment>
<comment type="caution">
    <text evidence="9">The sequence shown here is derived from an EMBL/GenBank/DDBJ whole genome shotgun (WGS) entry which is preliminary data.</text>
</comment>
<organism evidence="9 10">
    <name type="scientific">Vagococcus fessus</name>
    <dbReference type="NCBI Taxonomy" id="120370"/>
    <lineage>
        <taxon>Bacteria</taxon>
        <taxon>Bacillati</taxon>
        <taxon>Bacillota</taxon>
        <taxon>Bacilli</taxon>
        <taxon>Lactobacillales</taxon>
        <taxon>Enterococcaceae</taxon>
        <taxon>Vagococcus</taxon>
    </lineage>
</organism>
<dbReference type="PANTHER" id="PTHR11845:SF13">
    <property type="entry name" value="5'-DEOXYNUCLEOTIDASE HDDC2"/>
    <property type="match status" value="1"/>
</dbReference>
<keyword evidence="7 9" id="KW-0378">Hydrolase</keyword>
<evidence type="ECO:0000256" key="3">
    <source>
        <dbReference type="ARBA" id="ARBA00001941"/>
    </source>
</evidence>
<keyword evidence="10" id="KW-1185">Reference proteome</keyword>
<evidence type="ECO:0000256" key="5">
    <source>
        <dbReference type="ARBA" id="ARBA00012964"/>
    </source>
</evidence>
<accession>A0A430A8D3</accession>
<dbReference type="SMART" id="SM00471">
    <property type="entry name" value="HDc"/>
    <property type="match status" value="1"/>
</dbReference>
<sequence>MNSRELLDILQVAERLKDTTRHCYTSQGRHESVAEHTWMMTLMALLLEDELTDIDMAKVIKMCLIHDLGECFTGDIPTFDKTAEHEAIEHRQLSAWLNSLPQKTNVTLTQLFNEMNARETPEAKTYKALDSLEALIQHNLSDLDAWSENEFDLNLVYADDKVGFSNYLTELREEIRTDTIKKISNSDKKRD</sequence>
<gene>
    <name evidence="9" type="ORF">CBF31_06395</name>
</gene>
<dbReference type="GO" id="GO:0005737">
    <property type="term" value="C:cytoplasm"/>
    <property type="evidence" value="ECO:0007669"/>
    <property type="project" value="TreeGrafter"/>
</dbReference>
<dbReference type="GO" id="GO:0002953">
    <property type="term" value="F:5'-deoxynucleotidase activity"/>
    <property type="evidence" value="ECO:0007669"/>
    <property type="project" value="UniProtKB-EC"/>
</dbReference>
<reference evidence="9 10" key="1">
    <citation type="submission" date="2017-05" db="EMBL/GenBank/DDBJ databases">
        <title>Vagococcus spp. assemblies.</title>
        <authorList>
            <person name="Gulvik C.A."/>
        </authorList>
    </citation>
    <scope>NUCLEOTIDE SEQUENCE [LARGE SCALE GENOMIC DNA]</scope>
    <source>
        <strain evidence="9 10">CCUG 41755</strain>
    </source>
</reference>
<evidence type="ECO:0000256" key="1">
    <source>
        <dbReference type="ARBA" id="ARBA00001638"/>
    </source>
</evidence>
<dbReference type="SUPFAM" id="SSF109604">
    <property type="entry name" value="HD-domain/PDEase-like"/>
    <property type="match status" value="1"/>
</dbReference>
<dbReference type="AlphaFoldDB" id="A0A430A8D3"/>
<dbReference type="GO" id="GO:0046872">
    <property type="term" value="F:metal ion binding"/>
    <property type="evidence" value="ECO:0007669"/>
    <property type="project" value="UniProtKB-KW"/>
</dbReference>
<evidence type="ECO:0000256" key="6">
    <source>
        <dbReference type="ARBA" id="ARBA00022723"/>
    </source>
</evidence>
<dbReference type="Pfam" id="PF13023">
    <property type="entry name" value="HD_3"/>
    <property type="match status" value="1"/>
</dbReference>
<evidence type="ECO:0000256" key="7">
    <source>
        <dbReference type="ARBA" id="ARBA00022801"/>
    </source>
</evidence>
<dbReference type="OrthoDB" id="9796032at2"/>
<dbReference type="InterPro" id="IPR006674">
    <property type="entry name" value="HD_domain"/>
</dbReference>
<dbReference type="EMBL" id="NGJY01000002">
    <property type="protein sequence ID" value="RSU03339.1"/>
    <property type="molecule type" value="Genomic_DNA"/>
</dbReference>
<evidence type="ECO:0000313" key="10">
    <source>
        <dbReference type="Proteomes" id="UP000287101"/>
    </source>
</evidence>
<keyword evidence="6" id="KW-0479">Metal-binding</keyword>
<comment type="cofactor">
    <cofactor evidence="3">
        <name>Co(2+)</name>
        <dbReference type="ChEBI" id="CHEBI:48828"/>
    </cofactor>
</comment>